<dbReference type="RefSeq" id="WP_070371958.1">
    <property type="nucleotide sequence ID" value="NZ_CABIIK010000056.1"/>
</dbReference>
<evidence type="ECO:0000313" key="9">
    <source>
        <dbReference type="Proteomes" id="UP001163550"/>
    </source>
</evidence>
<gene>
    <name evidence="3 5" type="primary">larC</name>
    <name evidence="4" type="ORF">ACWI_26860</name>
    <name evidence="5" type="ORF">FXB42_01060</name>
    <name evidence="6" type="ORF">LNN31_12075</name>
</gene>
<keyword evidence="2 3" id="KW-0456">Lyase</keyword>
<dbReference type="Proteomes" id="UP001163550">
    <property type="component" value="Chromosome"/>
</dbReference>
<evidence type="ECO:0000256" key="2">
    <source>
        <dbReference type="ARBA" id="ARBA00023239"/>
    </source>
</evidence>
<comment type="function">
    <text evidence="3">Involved in the biosynthesis of a nickel-pincer cofactor ((SCS)Ni(II) pincer complex). Binds Ni(2+), and functions in nickel delivery to pyridinium-3,5-bisthiocarboxylic acid mononucleotide (P2TMN), to form the mature cofactor. Is thus probably required for the activation of nickel-pincer cofactor-dependent enzymes.</text>
</comment>
<dbReference type="Gene3D" id="3.30.70.1380">
    <property type="entry name" value="Transcriptional regulatory protein pf0864 domain like"/>
    <property type="match status" value="1"/>
</dbReference>
<accession>A0A1F2PEH8</accession>
<dbReference type="NCBIfam" id="TIGR00299">
    <property type="entry name" value="nickel pincer cofactor biosynthesis protein LarC"/>
    <property type="match status" value="1"/>
</dbReference>
<dbReference type="GO" id="GO:0016829">
    <property type="term" value="F:lyase activity"/>
    <property type="evidence" value="ECO:0007669"/>
    <property type="project" value="UniProtKB-UniRule"/>
</dbReference>
<evidence type="ECO:0000313" key="8">
    <source>
        <dbReference type="Proteomes" id="UP000322619"/>
    </source>
</evidence>
<evidence type="ECO:0000313" key="4">
    <source>
        <dbReference type="EMBL" id="OFV69797.1"/>
    </source>
</evidence>
<dbReference type="PANTHER" id="PTHR36566">
    <property type="entry name" value="NICKEL INSERTION PROTEIN-RELATED"/>
    <property type="match status" value="1"/>
</dbReference>
<dbReference type="GO" id="GO:0051604">
    <property type="term" value="P:protein maturation"/>
    <property type="evidence" value="ECO:0007669"/>
    <property type="project" value="UniProtKB-UniRule"/>
</dbReference>
<dbReference type="AlphaFoldDB" id="A0A1F2PEH8"/>
<evidence type="ECO:0000256" key="3">
    <source>
        <dbReference type="HAMAP-Rule" id="MF_01074"/>
    </source>
</evidence>
<evidence type="ECO:0000256" key="1">
    <source>
        <dbReference type="ARBA" id="ARBA00022596"/>
    </source>
</evidence>
<dbReference type="Gene3D" id="3.10.20.300">
    <property type="entry name" value="mk0293 like domain"/>
    <property type="match status" value="1"/>
</dbReference>
<dbReference type="OrthoDB" id="9765625at2"/>
<evidence type="ECO:0000313" key="5">
    <source>
        <dbReference type="EMBL" id="TYC88234.1"/>
    </source>
</evidence>
<sequence>MKVLFFDCFSGISGDMVLGAFIDLGIDPAYLDAELKKLNLSGFRIEAEQTMKKGISGTRCHVILEADRHHHRHFNDIKEIIENSTLSDEVKKTALAIFMRVAVAEGKVHNVSVERVHFHEVGALDSIVDIVGAAICYHALKPDLVYGSKINVGSGWVRCAHGLLPVPAPATAEILCNSNFEMYSKAIDGESATPTGVAILAELATYSPTTPSFIPEKTGYGFGGKDFGVLNALRIIQGRKSEANTIMVVETNVDDMTGEMAGYVLEVLLQNGALDAFYTPVYMKKNRPGIHLTVLCSEARLPLIEEIILKETSTIGIRKYPVERTCMHRHFKKIATPLGEVTIKISQQGDITRATPEYEDVKKIAQESGKSLWEVLEMVEKLK</sequence>
<reference evidence="4 7" key="1">
    <citation type="submission" date="2015-09" db="EMBL/GenBank/DDBJ databases">
        <title>Genome sequence of Acetobacterium wieringae DSM 1911.</title>
        <authorList>
            <person name="Poehlein A."/>
            <person name="Bengelsdorf F.R."/>
            <person name="Schiel-Bengelsdorf B."/>
            <person name="Duerre P."/>
            <person name="Daniel R."/>
        </authorList>
    </citation>
    <scope>NUCLEOTIDE SEQUENCE [LARGE SCALE GENOMIC DNA]</scope>
    <source>
        <strain evidence="4 7">DSM 1911</strain>
    </source>
</reference>
<keyword evidence="1 3" id="KW-0533">Nickel</keyword>
<dbReference type="GO" id="GO:0016151">
    <property type="term" value="F:nickel cation binding"/>
    <property type="evidence" value="ECO:0007669"/>
    <property type="project" value="UniProtKB-UniRule"/>
</dbReference>
<comment type="catalytic activity">
    <reaction evidence="3">
        <text>Ni(II)-pyridinium-3,5-bisthiocarboxylate mononucleotide = pyridinium-3,5-bisthiocarboxylate mononucleotide + Ni(2+)</text>
        <dbReference type="Rhea" id="RHEA:54784"/>
        <dbReference type="ChEBI" id="CHEBI:49786"/>
        <dbReference type="ChEBI" id="CHEBI:137372"/>
        <dbReference type="ChEBI" id="CHEBI:137373"/>
        <dbReference type="EC" id="4.99.1.12"/>
    </reaction>
</comment>
<name>A0A1F2PEH8_9FIRM</name>
<dbReference type="PANTHER" id="PTHR36566:SF1">
    <property type="entry name" value="PYRIDINIUM-3,5-BISTHIOCARBOXYLIC ACID MONONUCLEOTIDE NICKEL INSERTION PROTEIN"/>
    <property type="match status" value="1"/>
</dbReference>
<dbReference type="EC" id="4.99.1.12" evidence="3"/>
<dbReference type="STRING" id="52694.ACWI_26860"/>
<dbReference type="EMBL" id="CP087994">
    <property type="protein sequence ID" value="UYO61518.1"/>
    <property type="molecule type" value="Genomic_DNA"/>
</dbReference>
<evidence type="ECO:0000313" key="7">
    <source>
        <dbReference type="Proteomes" id="UP000176244"/>
    </source>
</evidence>
<dbReference type="EMBL" id="LKEU01000036">
    <property type="protein sequence ID" value="OFV69797.1"/>
    <property type="molecule type" value="Genomic_DNA"/>
</dbReference>
<proteinExistence type="inferred from homology"/>
<comment type="similarity">
    <text evidence="3">Belongs to the LarC family.</text>
</comment>
<dbReference type="Proteomes" id="UP000322619">
    <property type="component" value="Unassembled WGS sequence"/>
</dbReference>
<dbReference type="EMBL" id="VSLA01000002">
    <property type="protein sequence ID" value="TYC88234.1"/>
    <property type="molecule type" value="Genomic_DNA"/>
</dbReference>
<dbReference type="HAMAP" id="MF_01074">
    <property type="entry name" value="LarC"/>
    <property type="match status" value="1"/>
</dbReference>
<protein>
    <recommendedName>
        <fullName evidence="3">Pyridinium-3,5-bisthiocarboxylic acid mononucleotide nickel insertion protein</fullName>
        <shortName evidence="3">P2TMN nickel insertion protein</shortName>
        <ecNumber evidence="3">4.99.1.12</ecNumber>
    </recommendedName>
    <alternativeName>
        <fullName evidence="3">Nickel-pincer cofactor biosynthesis protein LarC</fullName>
    </alternativeName>
</protein>
<evidence type="ECO:0000313" key="6">
    <source>
        <dbReference type="EMBL" id="UYO61518.1"/>
    </source>
</evidence>
<dbReference type="Pfam" id="PF01969">
    <property type="entry name" value="Ni_insertion"/>
    <property type="match status" value="1"/>
</dbReference>
<dbReference type="Proteomes" id="UP000176244">
    <property type="component" value="Unassembled WGS sequence"/>
</dbReference>
<dbReference type="InterPro" id="IPR002822">
    <property type="entry name" value="Ni_insertion"/>
</dbReference>
<reference evidence="6" key="3">
    <citation type="submission" date="2021-11" db="EMBL/GenBank/DDBJ databases">
        <title>Isoprene-degrading acetogen.</title>
        <authorList>
            <person name="Yang Y."/>
            <person name="Jin H."/>
            <person name="Yan J."/>
        </authorList>
    </citation>
    <scope>NUCLEOTIDE SEQUENCE</scope>
    <source>
        <strain evidence="6">Berkeley</strain>
    </source>
</reference>
<keyword evidence="9" id="KW-1185">Reference proteome</keyword>
<reference evidence="5 8" key="2">
    <citation type="submission" date="2019-08" db="EMBL/GenBank/DDBJ databases">
        <title>Isolation and enrichment of carboxydotrophic bacteria from anaerobic sludge for the production of bio-based chemicals from syngas.</title>
        <authorList>
            <person name="Antares A.L."/>
            <person name="Moreira J."/>
            <person name="Diender M."/>
            <person name="Parshina S.N."/>
            <person name="Stams A.J.M."/>
            <person name="Alves M."/>
            <person name="Alves J.I."/>
            <person name="Sousa D.Z."/>
        </authorList>
    </citation>
    <scope>NUCLEOTIDE SEQUENCE [LARGE SCALE GENOMIC DNA]</scope>
    <source>
        <strain evidence="5 8">JM</strain>
    </source>
</reference>
<organism evidence="4 7">
    <name type="scientific">Acetobacterium wieringae</name>
    <dbReference type="NCBI Taxonomy" id="52694"/>
    <lineage>
        <taxon>Bacteria</taxon>
        <taxon>Bacillati</taxon>
        <taxon>Bacillota</taxon>
        <taxon>Clostridia</taxon>
        <taxon>Eubacteriales</taxon>
        <taxon>Eubacteriaceae</taxon>
        <taxon>Acetobacterium</taxon>
    </lineage>
</organism>